<sequence length="423" mass="47944">MAIAKTPASKVPNPVQNPVIKSPEVRNEVVDSTYNPRKSLMTFVGGSSWVITYYSQVLGEGSEPMALQHDEQGTTQQYLRIRRNVMKVSTPLNHNPEKDQGQMEITGAGYLMPGIVPNQGDMFVADVGDGRAGLFTINDIEIMSIYNDTAYQVTYEMTDFWDAAIQKLLDDKTVQDTVYDMDFARTGKNPIIASEDFFNRERMMGLEASLIHHFFMTFYDNEFNTFLLPGQLRTTYDPYHARFVDKLIDYDSRPGHARVNIYDESLKGNAKPTTIWDLLVAQDPLMFKYITKQMQVLPATYFRSATALYGAIAYAGIYGVVYPVSTDIFINTDIAIPVTPINPLLFSGIGINKTYVLSEAFYLQQPHLMSELERQVYNLITGLPINVEKLIDLVDAYFEAAPLVQYYAFPLLVCLCRTARYRL</sequence>
<dbReference type="Pfam" id="PF24214">
    <property type="entry name" value="Phage_H_T_join_2"/>
    <property type="match status" value="1"/>
</dbReference>
<proteinExistence type="predicted"/>
<dbReference type="InterPro" id="IPR057114">
    <property type="entry name" value="Phage_H_T_join_C"/>
</dbReference>
<organism evidence="3 4">
    <name type="scientific">Erwinia phage vB_EamM_Bosolaphorus</name>
    <dbReference type="NCBI Taxonomy" id="2060126"/>
    <lineage>
        <taxon>Viruses</taxon>
        <taxon>Duplodnaviria</taxon>
        <taxon>Heunggongvirae</taxon>
        <taxon>Uroviricota</taxon>
        <taxon>Caudoviricetes</taxon>
        <taxon>Chimalliviridae</taxon>
        <taxon>Agricanvirus</taxon>
        <taxon>Agricanvirus ray</taxon>
    </lineage>
</organism>
<evidence type="ECO:0000259" key="2">
    <source>
        <dbReference type="Pfam" id="PF24215"/>
    </source>
</evidence>
<reference evidence="4" key="1">
    <citation type="submission" date="2017-12" db="EMBL/GenBank/DDBJ databases">
        <authorList>
            <person name="Sharma R."/>
            <person name="Galbraith T."/>
            <person name="Beatty N."/>
            <person name="Choi M.C."/>
            <person name="Duncan S."/>
            <person name="Fajardo C.P."/>
            <person name="Ferguson H.P."/>
            <person name="Kruger J.L."/>
            <person name="Webb C.J."/>
            <person name="Grose J.H."/>
        </authorList>
    </citation>
    <scope>NUCLEOTIDE SEQUENCE [LARGE SCALE GENOMIC DNA]</scope>
</reference>
<gene>
    <name evidence="3" type="ORF">BOSOLAPHORUS_308</name>
</gene>
<evidence type="ECO:0000313" key="4">
    <source>
        <dbReference type="Proteomes" id="UP000241811"/>
    </source>
</evidence>
<feature type="domain" description="Putative phage head-tail joining protein C-terminal" evidence="2">
    <location>
        <begin position="205"/>
        <end position="420"/>
    </location>
</feature>
<feature type="domain" description="Putative phage head-tail joining protein N-terminal" evidence="1">
    <location>
        <begin position="24"/>
        <end position="192"/>
    </location>
</feature>
<evidence type="ECO:0000313" key="3">
    <source>
        <dbReference type="EMBL" id="AUG86094.1"/>
    </source>
</evidence>
<dbReference type="Pfam" id="PF24215">
    <property type="entry name" value="H_T_assoc"/>
    <property type="match status" value="1"/>
</dbReference>
<protein>
    <submittedName>
        <fullName evidence="3">Putative virion structural protein</fullName>
    </submittedName>
</protein>
<accession>A0A2H5BII5</accession>
<name>A0A2H5BII5_9CAUD</name>
<dbReference type="Proteomes" id="UP000241811">
    <property type="component" value="Segment"/>
</dbReference>
<dbReference type="InterPro" id="IPR057113">
    <property type="entry name" value="Phage_H_T_join_N"/>
</dbReference>
<evidence type="ECO:0000259" key="1">
    <source>
        <dbReference type="Pfam" id="PF24214"/>
    </source>
</evidence>
<dbReference type="EMBL" id="MG655267">
    <property type="protein sequence ID" value="AUG86094.1"/>
    <property type="molecule type" value="Genomic_DNA"/>
</dbReference>